<evidence type="ECO:0000313" key="3">
    <source>
        <dbReference type="Proteomes" id="UP000019131"/>
    </source>
</evidence>
<dbReference type="PROSITE" id="PS51257">
    <property type="entry name" value="PROKAR_LIPOPROTEIN"/>
    <property type="match status" value="1"/>
</dbReference>
<dbReference type="EMBL" id="BAIV01000008">
    <property type="protein sequence ID" value="GAE83434.1"/>
    <property type="molecule type" value="Genomic_DNA"/>
</dbReference>
<keyword evidence="1" id="KW-0732">Signal</keyword>
<evidence type="ECO:0000313" key="2">
    <source>
        <dbReference type="EMBL" id="GAE83434.1"/>
    </source>
</evidence>
<reference evidence="2 3" key="1">
    <citation type="journal article" date="2014" name="Genome Announc.">
        <title>Draft Genome Sequence of Bacteroides reticulotermitis Strain JCM 10512T, Isolated from the Gut of a Termite.</title>
        <authorList>
            <person name="Yuki M."/>
            <person name="Oshima K."/>
            <person name="Suda W."/>
            <person name="Sakamoto M."/>
            <person name="Iida T."/>
            <person name="Hattori M."/>
            <person name="Ohkuma M."/>
        </authorList>
    </citation>
    <scope>NUCLEOTIDE SEQUENCE [LARGE SCALE GENOMIC DNA]</scope>
    <source>
        <strain evidence="2 3">JCM 10512</strain>
    </source>
</reference>
<organism evidence="2 3">
    <name type="scientific">Bacteroides reticulotermitis JCM 10512</name>
    <dbReference type="NCBI Taxonomy" id="1445607"/>
    <lineage>
        <taxon>Bacteria</taxon>
        <taxon>Pseudomonadati</taxon>
        <taxon>Bacteroidota</taxon>
        <taxon>Bacteroidia</taxon>
        <taxon>Bacteroidales</taxon>
        <taxon>Bacteroidaceae</taxon>
        <taxon>Bacteroides</taxon>
    </lineage>
</organism>
<proteinExistence type="predicted"/>
<dbReference type="STRING" id="1445607.JCM10512_1705"/>
<name>W4USG3_9BACE</name>
<accession>W4USG3</accession>
<feature type="chain" id="PRO_5004851412" description="DUF4876 domain-containing protein" evidence="1">
    <location>
        <begin position="24"/>
        <end position="428"/>
    </location>
</feature>
<dbReference type="RefSeq" id="WP_044161643.1">
    <property type="nucleotide sequence ID" value="NZ_BAIV01000008.1"/>
</dbReference>
<feature type="signal peptide" evidence="1">
    <location>
        <begin position="1"/>
        <end position="23"/>
    </location>
</feature>
<dbReference type="AlphaFoldDB" id="W4USG3"/>
<protein>
    <recommendedName>
        <fullName evidence="4">DUF4876 domain-containing protein</fullName>
    </recommendedName>
</protein>
<sequence length="428" mass="46862">MKMRNVSLLLLLGGMLLFTTACSDDNGVSQTEVALKLTSQNVENLKVESGNYTFSNVSTGLENTVAYGSQNPLMPDGLYNVTFIGKGSYSYTEKVIDEIITNEDKTKDTTYIETVKVIENATIQGTKQNVSVQKGLLNLDLAVYVSGDTAEKDFVIAEVFGTGTYNTVAAKAYNGDQYFRIYNNSSEVKYADGLVLLQSYFKTSSKFDYSPDIMNEAMTVDVVAMVPGTGKDYPVKPGESIIICDNALNHKEANANSADLSKADFEWFTNSTSAAAPDVDNPEVPNLNMLYNYTKTIWVLAKQGNTAFAIGRLPANVSPEAYLTAYTYEVSWVNSGNTLKQTRYKFPNTWILDAVNLGPKNGFVWNVTSASLDLGHTYYGVNATVAENYSKAVVRKVAYTTEDGREVLQDTNNSSVDFTPSATPSLLK</sequence>
<comment type="caution">
    <text evidence="2">The sequence shown here is derived from an EMBL/GenBank/DDBJ whole genome shotgun (WGS) entry which is preliminary data.</text>
</comment>
<keyword evidence="3" id="KW-1185">Reference proteome</keyword>
<dbReference type="Pfam" id="PF16215">
    <property type="entry name" value="DUF4876"/>
    <property type="match status" value="1"/>
</dbReference>
<evidence type="ECO:0008006" key="4">
    <source>
        <dbReference type="Google" id="ProtNLM"/>
    </source>
</evidence>
<dbReference type="Proteomes" id="UP000019131">
    <property type="component" value="Unassembled WGS sequence"/>
</dbReference>
<gene>
    <name evidence="2" type="ORF">JCM10512_1705</name>
</gene>
<dbReference type="OrthoDB" id="1409865at2"/>
<dbReference type="InterPro" id="IPR032627">
    <property type="entry name" value="DUF4876"/>
</dbReference>
<evidence type="ECO:0000256" key="1">
    <source>
        <dbReference type="SAM" id="SignalP"/>
    </source>
</evidence>